<dbReference type="SMART" id="SM00902">
    <property type="entry name" value="Fe_hyd_SSU"/>
    <property type="match status" value="1"/>
</dbReference>
<keyword evidence="4" id="KW-0004">4Fe-4S</keyword>
<dbReference type="SUPFAM" id="SSF54862">
    <property type="entry name" value="4Fe-4S ferredoxins"/>
    <property type="match status" value="1"/>
</dbReference>
<keyword evidence="11" id="KW-0520">NAD</keyword>
<dbReference type="InterPro" id="IPR001041">
    <property type="entry name" value="2Fe-2S_ferredoxin-type"/>
</dbReference>
<feature type="domain" description="2Fe-2S ferredoxin-type" evidence="14">
    <location>
        <begin position="19"/>
        <end position="97"/>
    </location>
</feature>
<dbReference type="NCBIfam" id="TIGR02512">
    <property type="entry name" value="FeFe_hydrog_A"/>
    <property type="match status" value="1"/>
</dbReference>
<keyword evidence="12" id="KW-0472">Membrane</keyword>
<dbReference type="PANTHER" id="PTHR11615">
    <property type="entry name" value="NITRATE, FORMATE, IRON DEHYDROGENASE"/>
    <property type="match status" value="1"/>
</dbReference>
<accession>A0A173ZFI3</accession>
<dbReference type="Gene3D" id="4.10.260.20">
    <property type="entry name" value="Iron hydrogenase, small subunit"/>
    <property type="match status" value="1"/>
</dbReference>
<feature type="domain" description="4Fe-4S ferredoxin-type" evidence="15">
    <location>
        <begin position="198"/>
        <end position="227"/>
    </location>
</feature>
<keyword evidence="8" id="KW-1278">Translocase</keyword>
<dbReference type="InterPro" id="IPR049830">
    <property type="entry name" value="HndD"/>
</dbReference>
<evidence type="ECO:0000256" key="2">
    <source>
        <dbReference type="ARBA" id="ARBA00004370"/>
    </source>
</evidence>
<evidence type="ECO:0000256" key="7">
    <source>
        <dbReference type="ARBA" id="ARBA00022737"/>
    </source>
</evidence>
<dbReference type="InterPro" id="IPR013352">
    <property type="entry name" value="Fe_hydrogenase_subset"/>
</dbReference>
<evidence type="ECO:0000313" key="17">
    <source>
        <dbReference type="EMBL" id="CUN75162.1"/>
    </source>
</evidence>
<dbReference type="InterPro" id="IPR009016">
    <property type="entry name" value="Fe_hydrogenase"/>
</dbReference>
<dbReference type="InterPro" id="IPR000283">
    <property type="entry name" value="NADH_UbQ_OxRdtase_75kDa_su_CS"/>
</dbReference>
<dbReference type="GO" id="GO:0051537">
    <property type="term" value="F:2 iron, 2 sulfur cluster binding"/>
    <property type="evidence" value="ECO:0007669"/>
    <property type="project" value="UniProtKB-KW"/>
</dbReference>
<dbReference type="InterPro" id="IPR017900">
    <property type="entry name" value="4Fe4S_Fe_S_CS"/>
</dbReference>
<name>A0A173ZFI3_9ACTN</name>
<comment type="cofactor">
    <cofactor evidence="13">
        <name>[2Fe-2S] cluster</name>
        <dbReference type="ChEBI" id="CHEBI:190135"/>
    </cofactor>
</comment>
<organism evidence="17 18">
    <name type="scientific">Collinsella aerofaciens</name>
    <dbReference type="NCBI Taxonomy" id="74426"/>
    <lineage>
        <taxon>Bacteria</taxon>
        <taxon>Bacillati</taxon>
        <taxon>Actinomycetota</taxon>
        <taxon>Coriobacteriia</taxon>
        <taxon>Coriobacteriales</taxon>
        <taxon>Coriobacteriaceae</taxon>
        <taxon>Collinsella</taxon>
    </lineage>
</organism>
<feature type="domain" description="4Fe-4S His(Cys)3-ligated-type" evidence="16">
    <location>
        <begin position="97"/>
        <end position="136"/>
    </location>
</feature>
<dbReference type="GO" id="GO:0016020">
    <property type="term" value="C:membrane"/>
    <property type="evidence" value="ECO:0007669"/>
    <property type="project" value="UniProtKB-SubCell"/>
</dbReference>
<evidence type="ECO:0000256" key="10">
    <source>
        <dbReference type="ARBA" id="ARBA00023014"/>
    </source>
</evidence>
<comment type="subcellular location">
    <subcellularLocation>
        <location evidence="2">Membrane</location>
    </subcellularLocation>
</comment>
<evidence type="ECO:0000256" key="4">
    <source>
        <dbReference type="ARBA" id="ARBA00022485"/>
    </source>
</evidence>
<dbReference type="SUPFAM" id="SSF53920">
    <property type="entry name" value="Fe-only hydrogenase"/>
    <property type="match status" value="1"/>
</dbReference>
<dbReference type="GO" id="GO:0005506">
    <property type="term" value="F:iron ion binding"/>
    <property type="evidence" value="ECO:0007669"/>
    <property type="project" value="InterPro"/>
</dbReference>
<dbReference type="Pfam" id="PF12838">
    <property type="entry name" value="Fer4_7"/>
    <property type="match status" value="1"/>
</dbReference>
<keyword evidence="9" id="KW-0408">Iron</keyword>
<evidence type="ECO:0000259" key="14">
    <source>
        <dbReference type="PROSITE" id="PS51085"/>
    </source>
</evidence>
<dbReference type="PROSITE" id="PS51839">
    <property type="entry name" value="4FE4S_HC3"/>
    <property type="match status" value="1"/>
</dbReference>
<dbReference type="GO" id="GO:0008137">
    <property type="term" value="F:NADH dehydrogenase (ubiquinone) activity"/>
    <property type="evidence" value="ECO:0007669"/>
    <property type="project" value="InterPro"/>
</dbReference>
<evidence type="ECO:0000256" key="8">
    <source>
        <dbReference type="ARBA" id="ARBA00022967"/>
    </source>
</evidence>
<dbReference type="GO" id="GO:0042773">
    <property type="term" value="P:ATP synthesis coupled electron transport"/>
    <property type="evidence" value="ECO:0007669"/>
    <property type="project" value="InterPro"/>
</dbReference>
<evidence type="ECO:0000313" key="18">
    <source>
        <dbReference type="Proteomes" id="UP000095468"/>
    </source>
</evidence>
<dbReference type="FunFam" id="3.10.20.740:FF:000004">
    <property type="entry name" value="NADH-quinone oxidoreductase"/>
    <property type="match status" value="1"/>
</dbReference>
<evidence type="ECO:0000256" key="6">
    <source>
        <dbReference type="ARBA" id="ARBA00022723"/>
    </source>
</evidence>
<keyword evidence="7" id="KW-0677">Repeat</keyword>
<keyword evidence="10" id="KW-0411">Iron-sulfur</keyword>
<protein>
    <submittedName>
        <fullName evidence="17">Iron hydrogenase 1</fullName>
        <ecNumber evidence="17">1.12.7.2</ecNumber>
    </submittedName>
</protein>
<evidence type="ECO:0000256" key="13">
    <source>
        <dbReference type="ARBA" id="ARBA00034078"/>
    </source>
</evidence>
<keyword evidence="6" id="KW-0479">Metal-binding</keyword>
<dbReference type="SUPFAM" id="SSF54292">
    <property type="entry name" value="2Fe-2S ferredoxin-like"/>
    <property type="match status" value="1"/>
</dbReference>
<dbReference type="Gene3D" id="3.40.50.1780">
    <property type="match status" value="1"/>
</dbReference>
<evidence type="ECO:0000256" key="3">
    <source>
        <dbReference type="ARBA" id="ARBA00005404"/>
    </source>
</evidence>
<dbReference type="Gene3D" id="3.10.20.740">
    <property type="match status" value="1"/>
</dbReference>
<dbReference type="PROSITE" id="PS00641">
    <property type="entry name" value="COMPLEX1_75K_1"/>
    <property type="match status" value="1"/>
</dbReference>
<keyword evidence="17" id="KW-0560">Oxidoreductase</keyword>
<evidence type="ECO:0000259" key="15">
    <source>
        <dbReference type="PROSITE" id="PS51379"/>
    </source>
</evidence>
<evidence type="ECO:0000256" key="12">
    <source>
        <dbReference type="ARBA" id="ARBA00023136"/>
    </source>
</evidence>
<dbReference type="Pfam" id="PF02256">
    <property type="entry name" value="Fe_hyd_SSU"/>
    <property type="match status" value="1"/>
</dbReference>
<dbReference type="Pfam" id="PF13510">
    <property type="entry name" value="Fer2_4"/>
    <property type="match status" value="1"/>
</dbReference>
<dbReference type="NCBIfam" id="NF040763">
    <property type="entry name" value="FeFe_hydrog_A6"/>
    <property type="match status" value="1"/>
</dbReference>
<dbReference type="InterPro" id="IPR036991">
    <property type="entry name" value="Fe_hydrogenase_ssu_sf"/>
</dbReference>
<comment type="cofactor">
    <cofactor evidence="1">
        <name>[4Fe-4S] cluster</name>
        <dbReference type="ChEBI" id="CHEBI:49883"/>
    </cofactor>
</comment>
<dbReference type="InterPro" id="IPR003149">
    <property type="entry name" value="Fe_hydrogenase_ssu"/>
</dbReference>
<dbReference type="EMBL" id="CYYP01000004">
    <property type="protein sequence ID" value="CUN75162.1"/>
    <property type="molecule type" value="Genomic_DNA"/>
</dbReference>
<dbReference type="Pfam" id="PF10588">
    <property type="entry name" value="NADH-G_4Fe-4S_3"/>
    <property type="match status" value="1"/>
</dbReference>
<dbReference type="InterPro" id="IPR017896">
    <property type="entry name" value="4Fe4S_Fe-S-bd"/>
</dbReference>
<reference evidence="17 18" key="1">
    <citation type="submission" date="2015-09" db="EMBL/GenBank/DDBJ databases">
        <authorList>
            <consortium name="Pathogen Informatics"/>
        </authorList>
    </citation>
    <scope>NUCLEOTIDE SEQUENCE [LARGE SCALE GENOMIC DNA]</scope>
    <source>
        <strain evidence="17 18">2789STDY5608823</strain>
    </source>
</reference>
<evidence type="ECO:0000256" key="9">
    <source>
        <dbReference type="ARBA" id="ARBA00023004"/>
    </source>
</evidence>
<dbReference type="InterPro" id="IPR050340">
    <property type="entry name" value="Cytosolic_Fe-S_CAF"/>
</dbReference>
<proteinExistence type="inferred from homology"/>
<evidence type="ECO:0000259" key="16">
    <source>
        <dbReference type="PROSITE" id="PS51839"/>
    </source>
</evidence>
<dbReference type="Pfam" id="PF02906">
    <property type="entry name" value="Fe_hyd_lg_C"/>
    <property type="match status" value="1"/>
</dbReference>
<dbReference type="FunFam" id="3.30.70.20:FF:000035">
    <property type="entry name" value="Iron hydrogenase 1"/>
    <property type="match status" value="1"/>
</dbReference>
<dbReference type="Proteomes" id="UP000095468">
    <property type="component" value="Unassembled WGS sequence"/>
</dbReference>
<dbReference type="GO" id="GO:0008901">
    <property type="term" value="F:ferredoxin hydrogenase activity"/>
    <property type="evidence" value="ECO:0007669"/>
    <property type="project" value="UniProtKB-EC"/>
</dbReference>
<dbReference type="PROSITE" id="PS00198">
    <property type="entry name" value="4FE4S_FER_1"/>
    <property type="match status" value="1"/>
</dbReference>
<dbReference type="InterPro" id="IPR036010">
    <property type="entry name" value="2Fe-2S_ferredoxin-like_sf"/>
</dbReference>
<sequence length="603" mass="65410">MVEPNNPTVSDNTESGALNMVKLTIDNCEVVVPEHTTILDAAKSVGIQIPTLCYLRDLNEIGGCRVCVVEVEGCDQLVAACNNYVLDGMVVHTNSPKAREARRTNVQLLLSQHDSRCTSCVRSGNCNLQTIANDLGIFYLPYEQHLAREGWDFDFPIIRDNDKCIKCMRCIKVCESVQGLGIWDLTNRATHTAVGTRGRAPIGKTDCVACGQCITHCPTGALRERDDTETVFDAIADPDKIVLAQIAPAVRSAWGEELGIPRDEATVERLACALRRVGFEYVFDTDFSADLTIMEEGSELLERLGKAAKGEGDSRSWPMFTSCCPGWVRFVKARYPEFVDSLSTSKSPQQMFGAIAKTYYAKVLGVEPERLFVVSVMPCTAKKAECALPSMVGEDGTPDVDVALTVREMVRMVRASHVSVDTLVEEPLDTPLGFGTGAGVIFGATGGVMEAAVRSAYYLVTGKNPDADFFTDVRGLDGWKEAVADIDGTKVRVAVAHGLGNAARLLDAIRDGRVSYDFVEVMACPGGCVGGGGQPIHDGCELAAERGQVLWGLDAAADIRFSHENPDVQACYREFLGEPLSPLAEELLHTDHHAWTMPNEGTC</sequence>
<dbReference type="PROSITE" id="PS51085">
    <property type="entry name" value="2FE2S_FER_2"/>
    <property type="match status" value="1"/>
</dbReference>
<dbReference type="SMART" id="SM00929">
    <property type="entry name" value="NADH-G_4Fe-4S_3"/>
    <property type="match status" value="1"/>
</dbReference>
<dbReference type="CDD" id="cd00207">
    <property type="entry name" value="fer2"/>
    <property type="match status" value="1"/>
</dbReference>
<dbReference type="Gene3D" id="3.30.70.20">
    <property type="match status" value="1"/>
</dbReference>
<feature type="domain" description="4Fe-4S ferredoxin-type" evidence="15">
    <location>
        <begin position="155"/>
        <end position="185"/>
    </location>
</feature>
<gene>
    <name evidence="17" type="ORF">ERS852381_00622</name>
</gene>
<dbReference type="GO" id="GO:0051539">
    <property type="term" value="F:4 iron, 4 sulfur cluster binding"/>
    <property type="evidence" value="ECO:0007669"/>
    <property type="project" value="UniProtKB-KW"/>
</dbReference>
<dbReference type="AlphaFoldDB" id="A0A173ZFI3"/>
<comment type="similarity">
    <text evidence="3">Belongs to the complex I 75 kDa subunit family.</text>
</comment>
<dbReference type="PROSITE" id="PS51379">
    <property type="entry name" value="4FE4S_FER_2"/>
    <property type="match status" value="2"/>
</dbReference>
<dbReference type="InterPro" id="IPR019574">
    <property type="entry name" value="NADH_UbQ_OxRdtase_Gsu_4Fe4S-bd"/>
</dbReference>
<dbReference type="InterPro" id="IPR004108">
    <property type="entry name" value="Fe_hydrogenase_lsu_C"/>
</dbReference>
<keyword evidence="5" id="KW-0001">2Fe-2S</keyword>
<evidence type="ECO:0000256" key="1">
    <source>
        <dbReference type="ARBA" id="ARBA00001966"/>
    </source>
</evidence>
<dbReference type="Gene3D" id="3.40.950.10">
    <property type="entry name" value="Fe-only Hydrogenase (Larger Subunit), Chain L, domain 3"/>
    <property type="match status" value="1"/>
</dbReference>
<dbReference type="EC" id="1.12.7.2" evidence="17"/>
<evidence type="ECO:0000256" key="11">
    <source>
        <dbReference type="ARBA" id="ARBA00023027"/>
    </source>
</evidence>
<evidence type="ECO:0000256" key="5">
    <source>
        <dbReference type="ARBA" id="ARBA00022714"/>
    </source>
</evidence>